<feature type="region of interest" description="Disordered" evidence="1">
    <location>
        <begin position="65"/>
        <end position="111"/>
    </location>
</feature>
<reference evidence="2" key="1">
    <citation type="journal article" date="2021" name="bioRxiv">
        <title>Whole Genome Assembly and Annotation of Northern Wild Rice, Zizania palustris L., Supports a Whole Genome Duplication in the Zizania Genus.</title>
        <authorList>
            <person name="Haas M."/>
            <person name="Kono T."/>
            <person name="Macchietto M."/>
            <person name="Millas R."/>
            <person name="McGilp L."/>
            <person name="Shao M."/>
            <person name="Duquette J."/>
            <person name="Hirsch C.N."/>
            <person name="Kimball J."/>
        </authorList>
    </citation>
    <scope>NUCLEOTIDE SEQUENCE</scope>
    <source>
        <tissue evidence="2">Fresh leaf tissue</tissue>
    </source>
</reference>
<gene>
    <name evidence="2" type="ORF">GUJ93_ZPchr0001g31934</name>
</gene>
<evidence type="ECO:0000256" key="1">
    <source>
        <dbReference type="SAM" id="MobiDB-lite"/>
    </source>
</evidence>
<name>A0A8J5RX43_ZIZPA</name>
<organism evidence="2 3">
    <name type="scientific">Zizania palustris</name>
    <name type="common">Northern wild rice</name>
    <dbReference type="NCBI Taxonomy" id="103762"/>
    <lineage>
        <taxon>Eukaryota</taxon>
        <taxon>Viridiplantae</taxon>
        <taxon>Streptophyta</taxon>
        <taxon>Embryophyta</taxon>
        <taxon>Tracheophyta</taxon>
        <taxon>Spermatophyta</taxon>
        <taxon>Magnoliopsida</taxon>
        <taxon>Liliopsida</taxon>
        <taxon>Poales</taxon>
        <taxon>Poaceae</taxon>
        <taxon>BOP clade</taxon>
        <taxon>Oryzoideae</taxon>
        <taxon>Oryzeae</taxon>
        <taxon>Zizaniinae</taxon>
        <taxon>Zizania</taxon>
    </lineage>
</organism>
<evidence type="ECO:0000313" key="2">
    <source>
        <dbReference type="EMBL" id="KAG8052973.1"/>
    </source>
</evidence>
<evidence type="ECO:0000313" key="3">
    <source>
        <dbReference type="Proteomes" id="UP000729402"/>
    </source>
</evidence>
<accession>A0A8J5RX43</accession>
<dbReference type="EMBL" id="JAAALK010000288">
    <property type="protein sequence ID" value="KAG8052973.1"/>
    <property type="molecule type" value="Genomic_DNA"/>
</dbReference>
<comment type="caution">
    <text evidence="2">The sequence shown here is derived from an EMBL/GenBank/DDBJ whole genome shotgun (WGS) entry which is preliminary data.</text>
</comment>
<sequence>MVMTVDEKLDFLMVLLNQIMGQLSMINARLNDHDHRLTLIKKEIDRASNGVVVLTNESIEDKDVKVLPLLENPDDGGNHGSKSGREGTLRPTRVDPSQAADSTWYSRVLGQ</sequence>
<proteinExistence type="predicted"/>
<keyword evidence="3" id="KW-1185">Reference proteome</keyword>
<reference evidence="2" key="2">
    <citation type="submission" date="2021-02" db="EMBL/GenBank/DDBJ databases">
        <authorList>
            <person name="Kimball J.A."/>
            <person name="Haas M.W."/>
            <person name="Macchietto M."/>
            <person name="Kono T."/>
            <person name="Duquette J."/>
            <person name="Shao M."/>
        </authorList>
    </citation>
    <scope>NUCLEOTIDE SEQUENCE</scope>
    <source>
        <tissue evidence="2">Fresh leaf tissue</tissue>
    </source>
</reference>
<protein>
    <submittedName>
        <fullName evidence="2">Uncharacterized protein</fullName>
    </submittedName>
</protein>
<dbReference type="Proteomes" id="UP000729402">
    <property type="component" value="Unassembled WGS sequence"/>
</dbReference>
<dbReference type="AlphaFoldDB" id="A0A8J5RX43"/>